<dbReference type="SUPFAM" id="SSF56672">
    <property type="entry name" value="DNA/RNA polymerases"/>
    <property type="match status" value="1"/>
</dbReference>
<accession>A0A6S7FGX4</accession>
<dbReference type="PANTHER" id="PTHR37984">
    <property type="entry name" value="PROTEIN CBG26694"/>
    <property type="match status" value="1"/>
</dbReference>
<dbReference type="PANTHER" id="PTHR37984:SF8">
    <property type="entry name" value="CCHC-TYPE DOMAIN-CONTAINING PROTEIN"/>
    <property type="match status" value="1"/>
</dbReference>
<dbReference type="InterPro" id="IPR043128">
    <property type="entry name" value="Rev_trsase/Diguanyl_cyclase"/>
</dbReference>
<organism evidence="1 2">
    <name type="scientific">Paramuricea clavata</name>
    <name type="common">Red gorgonian</name>
    <name type="synonym">Violescent sea-whip</name>
    <dbReference type="NCBI Taxonomy" id="317549"/>
    <lineage>
        <taxon>Eukaryota</taxon>
        <taxon>Metazoa</taxon>
        <taxon>Cnidaria</taxon>
        <taxon>Anthozoa</taxon>
        <taxon>Octocorallia</taxon>
        <taxon>Malacalcyonacea</taxon>
        <taxon>Plexauridae</taxon>
        <taxon>Paramuricea</taxon>
    </lineage>
</organism>
<name>A0A6S7FGX4_PARCT</name>
<keyword evidence="2" id="KW-1185">Reference proteome</keyword>
<dbReference type="Proteomes" id="UP001152795">
    <property type="component" value="Unassembled WGS sequence"/>
</dbReference>
<evidence type="ECO:0000313" key="2">
    <source>
        <dbReference type="Proteomes" id="UP001152795"/>
    </source>
</evidence>
<dbReference type="EMBL" id="CACRXK020000108">
    <property type="protein sequence ID" value="CAB3978388.1"/>
    <property type="molecule type" value="Genomic_DNA"/>
</dbReference>
<reference evidence="1" key="1">
    <citation type="submission" date="2020-04" db="EMBL/GenBank/DDBJ databases">
        <authorList>
            <person name="Alioto T."/>
            <person name="Alioto T."/>
            <person name="Gomez Garrido J."/>
        </authorList>
    </citation>
    <scope>NUCLEOTIDE SEQUENCE</scope>
    <source>
        <strain evidence="1">A484AB</strain>
    </source>
</reference>
<dbReference type="Gene3D" id="3.30.70.270">
    <property type="match status" value="1"/>
</dbReference>
<dbReference type="AlphaFoldDB" id="A0A6S7FGX4"/>
<proteinExistence type="predicted"/>
<dbReference type="InterPro" id="IPR050951">
    <property type="entry name" value="Retrovirus_Pol_polyprotein"/>
</dbReference>
<evidence type="ECO:0000313" key="1">
    <source>
        <dbReference type="EMBL" id="CAB3978388.1"/>
    </source>
</evidence>
<sequence length="162" mass="18371">MFNGAEIPLMGHLITNEGLKTSPAKIDAVAKMTKPTDVKSIQRFIGFVTYLSLFLPDLSNHLEPLRQQEYNYLYFKLTTHGKFAIAMKQLADKAKHTMFSTKKKVDFHSLNPKLAIKIFESIISPILLYIIQKYGVHSLKAILINGINPKQKKFIPDSASYT</sequence>
<gene>
    <name evidence="1" type="ORF">PACLA_8A078910</name>
</gene>
<protein>
    <submittedName>
        <fullName evidence="1">Uncharacterized protein</fullName>
    </submittedName>
</protein>
<dbReference type="InterPro" id="IPR043502">
    <property type="entry name" value="DNA/RNA_pol_sf"/>
</dbReference>
<dbReference type="OrthoDB" id="8906575at2759"/>
<comment type="caution">
    <text evidence="1">The sequence shown here is derived from an EMBL/GenBank/DDBJ whole genome shotgun (WGS) entry which is preliminary data.</text>
</comment>